<dbReference type="RefSeq" id="XP_002949861.1">
    <property type="nucleotide sequence ID" value="XM_002949815.1"/>
</dbReference>
<dbReference type="SUPFAM" id="SSF56436">
    <property type="entry name" value="C-type lectin-like"/>
    <property type="match status" value="1"/>
</dbReference>
<dbReference type="SMART" id="SM00034">
    <property type="entry name" value="CLECT"/>
    <property type="match status" value="1"/>
</dbReference>
<dbReference type="PROSITE" id="PS50041">
    <property type="entry name" value="C_TYPE_LECTIN_2"/>
    <property type="match status" value="1"/>
</dbReference>
<dbReference type="CDD" id="cd00037">
    <property type="entry name" value="CLECT"/>
    <property type="match status" value="1"/>
</dbReference>
<dbReference type="KEGG" id="vcn:VOLCADRAFT_90317"/>
<dbReference type="GeneID" id="9619031"/>
<dbReference type="Gene3D" id="3.10.100.10">
    <property type="entry name" value="Mannose-Binding Protein A, subunit A"/>
    <property type="match status" value="1"/>
</dbReference>
<dbReference type="EMBL" id="GL378337">
    <property type="protein sequence ID" value="EFJ48964.1"/>
    <property type="molecule type" value="Genomic_DNA"/>
</dbReference>
<proteinExistence type="predicted"/>
<feature type="domain" description="C-type lectin" evidence="1">
    <location>
        <begin position="14"/>
        <end position="143"/>
    </location>
</feature>
<protein>
    <recommendedName>
        <fullName evidence="1">C-type lectin domain-containing protein</fullName>
    </recommendedName>
</protein>
<evidence type="ECO:0000313" key="2">
    <source>
        <dbReference type="EMBL" id="EFJ48964.1"/>
    </source>
</evidence>
<dbReference type="InterPro" id="IPR016187">
    <property type="entry name" value="CTDL_fold"/>
</dbReference>
<organism evidence="3">
    <name type="scientific">Volvox carteri f. nagariensis</name>
    <dbReference type="NCBI Taxonomy" id="3068"/>
    <lineage>
        <taxon>Eukaryota</taxon>
        <taxon>Viridiplantae</taxon>
        <taxon>Chlorophyta</taxon>
        <taxon>core chlorophytes</taxon>
        <taxon>Chlorophyceae</taxon>
        <taxon>CS clade</taxon>
        <taxon>Chlamydomonadales</taxon>
        <taxon>Volvocaceae</taxon>
        <taxon>Volvox</taxon>
    </lineage>
</organism>
<name>D8TU22_VOLCA</name>
<gene>
    <name evidence="2" type="ORF">VOLCADRAFT_90317</name>
</gene>
<dbReference type="InterPro" id="IPR001304">
    <property type="entry name" value="C-type_lectin-like"/>
</dbReference>
<dbReference type="OrthoDB" id="5797898at2759"/>
<dbReference type="Proteomes" id="UP000001058">
    <property type="component" value="Unassembled WGS sequence"/>
</dbReference>
<accession>D8TU22</accession>
<keyword evidence="3" id="KW-1185">Reference proteome</keyword>
<dbReference type="InterPro" id="IPR016186">
    <property type="entry name" value="C-type_lectin-like/link_sf"/>
</dbReference>
<evidence type="ECO:0000313" key="3">
    <source>
        <dbReference type="Proteomes" id="UP000001058"/>
    </source>
</evidence>
<dbReference type="InParanoid" id="D8TU22"/>
<reference evidence="2 3" key="1">
    <citation type="journal article" date="2010" name="Science">
        <title>Genomic analysis of organismal complexity in the multicellular green alga Volvox carteri.</title>
        <authorList>
            <person name="Prochnik S.E."/>
            <person name="Umen J."/>
            <person name="Nedelcu A.M."/>
            <person name="Hallmann A."/>
            <person name="Miller S.M."/>
            <person name="Nishii I."/>
            <person name="Ferris P."/>
            <person name="Kuo A."/>
            <person name="Mitros T."/>
            <person name="Fritz-Laylin L.K."/>
            <person name="Hellsten U."/>
            <person name="Chapman J."/>
            <person name="Simakov O."/>
            <person name="Rensing S.A."/>
            <person name="Terry A."/>
            <person name="Pangilinan J."/>
            <person name="Kapitonov V."/>
            <person name="Jurka J."/>
            <person name="Salamov A."/>
            <person name="Shapiro H."/>
            <person name="Schmutz J."/>
            <person name="Grimwood J."/>
            <person name="Lindquist E."/>
            <person name="Lucas S."/>
            <person name="Grigoriev I.V."/>
            <person name="Schmitt R."/>
            <person name="Kirk D."/>
            <person name="Rokhsar D.S."/>
        </authorList>
    </citation>
    <scope>NUCLEOTIDE SEQUENCE [LARGE SCALE GENOMIC DNA]</scope>
    <source>
        <strain evidence="3">f. Nagariensis / Eve</strain>
    </source>
</reference>
<dbReference type="Pfam" id="PF00059">
    <property type="entry name" value="Lectin_C"/>
    <property type="match status" value="1"/>
</dbReference>
<sequence>MHLSALGQGMDVIYDDSNFKLLLSRQRTSYRNAHEACKWFGGVLASPSSRTKQDRLTKALAEAPSSTITSDFLWIGGYQALASVGNAQAWIWSSNDRYGFTDWIRDGRFQGTSTCLSFRRLSDLPNRWSTKAQCRETLSFVCQVINLEDGTLS</sequence>
<dbReference type="AlphaFoldDB" id="D8TU22"/>
<evidence type="ECO:0000259" key="1">
    <source>
        <dbReference type="PROSITE" id="PS50041"/>
    </source>
</evidence>